<comment type="caution">
    <text evidence="3">The sequence shown here is derived from an EMBL/GenBank/DDBJ whole genome shotgun (WGS) entry which is preliminary data.</text>
</comment>
<dbReference type="AlphaFoldDB" id="A0A1F5GIM9"/>
<organism evidence="3 4">
    <name type="scientific">Candidatus Curtissbacteria bacterium RIFCSPHIGHO2_02_FULL_40_17</name>
    <dbReference type="NCBI Taxonomy" id="1797715"/>
    <lineage>
        <taxon>Bacteria</taxon>
        <taxon>Candidatus Curtissiibacteriota</taxon>
    </lineage>
</organism>
<reference evidence="3 4" key="1">
    <citation type="journal article" date="2016" name="Nat. Commun.">
        <title>Thousands of microbial genomes shed light on interconnected biogeochemical processes in an aquifer system.</title>
        <authorList>
            <person name="Anantharaman K."/>
            <person name="Brown C.T."/>
            <person name="Hug L.A."/>
            <person name="Sharon I."/>
            <person name="Castelle C.J."/>
            <person name="Probst A.J."/>
            <person name="Thomas B.C."/>
            <person name="Singh A."/>
            <person name="Wilkins M.J."/>
            <person name="Karaoz U."/>
            <person name="Brodie E.L."/>
            <person name="Williams K.H."/>
            <person name="Hubbard S.S."/>
            <person name="Banfield J.F."/>
        </authorList>
    </citation>
    <scope>NUCLEOTIDE SEQUENCE [LARGE SCALE GENOMIC DNA]</scope>
</reference>
<evidence type="ECO:0000313" key="4">
    <source>
        <dbReference type="Proteomes" id="UP000178492"/>
    </source>
</evidence>
<sequence>MGKQFTFILIFLVIALLAAAGYLIFQNQKLIKQFTGQSASPSPVTSPQVTPESLPSPSPSPSPSPKNTISEVRENIEAAINSQNTQALAGYMQKPKVNFIIMSSSCCEPMTPDDAVFQLDYAKEGVPFDFNQNATLVKNLKSKNERLANAFIGLSKNKEHLVAFTLNSNNEISQIEVSVSYKLYNQ</sequence>
<keyword evidence="2" id="KW-0812">Transmembrane</keyword>
<evidence type="ECO:0000256" key="1">
    <source>
        <dbReference type="SAM" id="MobiDB-lite"/>
    </source>
</evidence>
<feature type="compositionally biased region" description="Pro residues" evidence="1">
    <location>
        <begin position="54"/>
        <end position="64"/>
    </location>
</feature>
<evidence type="ECO:0000256" key="2">
    <source>
        <dbReference type="SAM" id="Phobius"/>
    </source>
</evidence>
<proteinExistence type="predicted"/>
<keyword evidence="2" id="KW-1133">Transmembrane helix</keyword>
<feature type="region of interest" description="Disordered" evidence="1">
    <location>
        <begin position="41"/>
        <end position="68"/>
    </location>
</feature>
<evidence type="ECO:0000313" key="3">
    <source>
        <dbReference type="EMBL" id="OGD91689.1"/>
    </source>
</evidence>
<dbReference type="EMBL" id="MFBE01000011">
    <property type="protein sequence ID" value="OGD91689.1"/>
    <property type="molecule type" value="Genomic_DNA"/>
</dbReference>
<accession>A0A1F5GIM9</accession>
<name>A0A1F5GIM9_9BACT</name>
<dbReference type="Proteomes" id="UP000178492">
    <property type="component" value="Unassembled WGS sequence"/>
</dbReference>
<feature type="transmembrane region" description="Helical" evidence="2">
    <location>
        <begin position="6"/>
        <end position="25"/>
    </location>
</feature>
<feature type="compositionally biased region" description="Low complexity" evidence="1">
    <location>
        <begin position="41"/>
        <end position="53"/>
    </location>
</feature>
<protein>
    <submittedName>
        <fullName evidence="3">Uncharacterized protein</fullName>
    </submittedName>
</protein>
<keyword evidence="2" id="KW-0472">Membrane</keyword>
<gene>
    <name evidence="3" type="ORF">A3D81_01410</name>
</gene>